<evidence type="ECO:0000256" key="2">
    <source>
        <dbReference type="ARBA" id="ARBA00022741"/>
    </source>
</evidence>
<proteinExistence type="inferred from homology"/>
<comment type="catalytic activity">
    <reaction evidence="5">
        <text>L-arginyl-[protein] + ATP = N(omega)-phospho-L-arginyl-[protein] + ADP + H(+)</text>
        <dbReference type="Rhea" id="RHEA:43384"/>
        <dbReference type="Rhea" id="RHEA-COMP:10532"/>
        <dbReference type="Rhea" id="RHEA-COMP:10533"/>
        <dbReference type="ChEBI" id="CHEBI:15378"/>
        <dbReference type="ChEBI" id="CHEBI:29965"/>
        <dbReference type="ChEBI" id="CHEBI:30616"/>
        <dbReference type="ChEBI" id="CHEBI:83226"/>
        <dbReference type="ChEBI" id="CHEBI:456216"/>
        <dbReference type="EC" id="2.7.14.1"/>
    </reaction>
</comment>
<evidence type="ECO:0000313" key="9">
    <source>
        <dbReference type="EMBL" id="SFI38093.1"/>
    </source>
</evidence>
<feature type="domain" description="Phosphagen kinase C-terminal" evidence="8">
    <location>
        <begin position="14"/>
        <end position="245"/>
    </location>
</feature>
<dbReference type="RefSeq" id="WP_093373833.1">
    <property type="nucleotide sequence ID" value="NZ_FOQA01000015.1"/>
</dbReference>
<dbReference type="PANTHER" id="PTHR11547:SF38">
    <property type="entry name" value="ARGININE KINASE 1-RELATED"/>
    <property type="match status" value="1"/>
</dbReference>
<evidence type="ECO:0000256" key="3">
    <source>
        <dbReference type="ARBA" id="ARBA00022777"/>
    </source>
</evidence>
<evidence type="ECO:0000256" key="4">
    <source>
        <dbReference type="ARBA" id="ARBA00022840"/>
    </source>
</evidence>
<dbReference type="SUPFAM" id="SSF55931">
    <property type="entry name" value="Glutamine synthetase/guanido kinase"/>
    <property type="match status" value="1"/>
</dbReference>
<comment type="caution">
    <text evidence="5">Lacks conserved residue(s) required for the propagation of feature annotation.</text>
</comment>
<dbReference type="InterPro" id="IPR014746">
    <property type="entry name" value="Gln_synth/guanido_kin_cat_dom"/>
</dbReference>
<dbReference type="GO" id="GO:0005524">
    <property type="term" value="F:ATP binding"/>
    <property type="evidence" value="ECO:0007669"/>
    <property type="project" value="UniProtKB-UniRule"/>
</dbReference>
<dbReference type="AlphaFoldDB" id="A0A1I3HR53"/>
<dbReference type="NCBIfam" id="NF002194">
    <property type="entry name" value="PRK01059.1-4"/>
    <property type="match status" value="1"/>
</dbReference>
<dbReference type="GO" id="GO:0004111">
    <property type="term" value="F:creatine kinase activity"/>
    <property type="evidence" value="ECO:0007669"/>
    <property type="project" value="InterPro"/>
</dbReference>
<evidence type="ECO:0000256" key="7">
    <source>
        <dbReference type="RuleBase" id="RU000505"/>
    </source>
</evidence>
<dbReference type="InterPro" id="IPR000749">
    <property type="entry name" value="ATP-guanido_PTrfase"/>
</dbReference>
<dbReference type="Proteomes" id="UP000199287">
    <property type="component" value="Unassembled WGS sequence"/>
</dbReference>
<comment type="similarity">
    <text evidence="5 6 7">Belongs to the ATP:guanido phosphotransferase family.</text>
</comment>
<dbReference type="HAMAP" id="MF_00602">
    <property type="entry name" value="Prot_Arg_kinase"/>
    <property type="match status" value="1"/>
</dbReference>
<evidence type="ECO:0000259" key="8">
    <source>
        <dbReference type="PROSITE" id="PS51510"/>
    </source>
</evidence>
<comment type="function">
    <text evidence="5">Catalyzes the specific phosphorylation of arginine residues in proteins.</text>
</comment>
<dbReference type="InterPro" id="IPR022414">
    <property type="entry name" value="ATP-guanido_PTrfase_cat"/>
</dbReference>
<dbReference type="PROSITE" id="PS00112">
    <property type="entry name" value="PHOSPHAGEN_KINASE"/>
    <property type="match status" value="1"/>
</dbReference>
<dbReference type="STRING" id="69895.SAMN05192551_11518"/>
<evidence type="ECO:0000256" key="5">
    <source>
        <dbReference type="HAMAP-Rule" id="MF_00602"/>
    </source>
</evidence>
<dbReference type="PROSITE" id="PS51510">
    <property type="entry name" value="PHOSPHAGEN_KINASE_C"/>
    <property type="match status" value="1"/>
</dbReference>
<dbReference type="InterPro" id="IPR022415">
    <property type="entry name" value="ATP-guanido_PTrfase_AS"/>
</dbReference>
<dbReference type="EMBL" id="FOQA01000015">
    <property type="protein sequence ID" value="SFI38093.1"/>
    <property type="molecule type" value="Genomic_DNA"/>
</dbReference>
<dbReference type="EC" id="2.7.14.1" evidence="5"/>
<dbReference type="PANTHER" id="PTHR11547">
    <property type="entry name" value="ARGININE OR CREATINE KINASE"/>
    <property type="match status" value="1"/>
</dbReference>
<name>A0A1I3HR53_9FIRM</name>
<dbReference type="Gene3D" id="3.30.590.10">
    <property type="entry name" value="Glutamine synthetase/guanido kinase, catalytic domain"/>
    <property type="match status" value="1"/>
</dbReference>
<keyword evidence="1 5" id="KW-0808">Transferase</keyword>
<keyword evidence="3 5" id="KW-0418">Kinase</keyword>
<dbReference type="Pfam" id="PF00217">
    <property type="entry name" value="ATP-gua_Ptrans"/>
    <property type="match status" value="1"/>
</dbReference>
<evidence type="ECO:0000313" key="10">
    <source>
        <dbReference type="Proteomes" id="UP000199287"/>
    </source>
</evidence>
<feature type="binding site" evidence="6">
    <location>
        <begin position="198"/>
        <end position="203"/>
    </location>
    <ligand>
        <name>ATP</name>
        <dbReference type="ChEBI" id="CHEBI:30616"/>
    </ligand>
</feature>
<keyword evidence="2 5" id="KW-0547">Nucleotide-binding</keyword>
<keyword evidence="4 5" id="KW-0067">ATP-binding</keyword>
<dbReference type="InterPro" id="IPR023660">
    <property type="entry name" value="Arg_Kinase"/>
</dbReference>
<dbReference type="GO" id="GO:1990424">
    <property type="term" value="F:protein arginine kinase activity"/>
    <property type="evidence" value="ECO:0007669"/>
    <property type="project" value="UniProtKB-EC"/>
</dbReference>
<dbReference type="GO" id="GO:0005615">
    <property type="term" value="C:extracellular space"/>
    <property type="evidence" value="ECO:0007669"/>
    <property type="project" value="TreeGrafter"/>
</dbReference>
<dbReference type="OrthoDB" id="9791353at2"/>
<sequence>MSSLSSELGPHGDIVMSSRVRFARNVEPYDFPQKISAEGAKEISQRVKETLEKPESNYKDTFCTIRMNQANEIERQLYVEEHIISPALAQNIEKGELLVNNHNGCSLMLHEEDHIRIQCLRKGLQPMEAFLEADKIDEWLGKHLPYAYDERLGYLTACPTNIGTGLRVSVMLHLPALTMMGYLEDLIRAAGQLGFTVRGVFGEGTGYLGNLYQISNQVTLNVKEQEIVTNLEDIVGKVIDRERTARNSMLCDQKLELEDRVFRSLGLLKYAQLMKRKEAMHLISDVILGTSLGVISAYSLSDLHTLMDQIQPAYLQKQSGTILTEREREQKRAAFIRETLK</sequence>
<feature type="binding site" evidence="5 6">
    <location>
        <begin position="17"/>
        <end position="21"/>
    </location>
    <ligand>
        <name>ATP</name>
        <dbReference type="ChEBI" id="CHEBI:30616"/>
    </ligand>
</feature>
<dbReference type="CDD" id="cd07930">
    <property type="entry name" value="bacterial_phosphagen_kinase"/>
    <property type="match status" value="1"/>
</dbReference>
<protein>
    <recommendedName>
        <fullName evidence="5">Protein-arginine kinase</fullName>
        <ecNumber evidence="5">2.7.14.1</ecNumber>
    </recommendedName>
</protein>
<accession>A0A1I3HR53</accession>
<feature type="binding site" evidence="6">
    <location>
        <begin position="167"/>
        <end position="171"/>
    </location>
    <ligand>
        <name>ATP</name>
        <dbReference type="ChEBI" id="CHEBI:30616"/>
    </ligand>
</feature>
<dbReference type="GO" id="GO:0046314">
    <property type="term" value="P:phosphocreatine biosynthetic process"/>
    <property type="evidence" value="ECO:0007669"/>
    <property type="project" value="InterPro"/>
</dbReference>
<feature type="binding site" evidence="5 6">
    <location>
        <position position="116"/>
    </location>
    <ligand>
        <name>ATP</name>
        <dbReference type="ChEBI" id="CHEBI:30616"/>
    </ligand>
</feature>
<feature type="binding site" evidence="5 6">
    <location>
        <position position="82"/>
    </location>
    <ligand>
        <name>ATP</name>
        <dbReference type="ChEBI" id="CHEBI:30616"/>
    </ligand>
</feature>
<evidence type="ECO:0000256" key="1">
    <source>
        <dbReference type="ARBA" id="ARBA00022679"/>
    </source>
</evidence>
<evidence type="ECO:0000256" key="6">
    <source>
        <dbReference type="PROSITE-ProRule" id="PRU00843"/>
    </source>
</evidence>
<organism evidence="9 10">
    <name type="scientific">Tindallia magadiensis</name>
    <dbReference type="NCBI Taxonomy" id="69895"/>
    <lineage>
        <taxon>Bacteria</taxon>
        <taxon>Bacillati</taxon>
        <taxon>Bacillota</taxon>
        <taxon>Clostridia</taxon>
        <taxon>Peptostreptococcales</taxon>
        <taxon>Tindalliaceae</taxon>
        <taxon>Tindallia</taxon>
    </lineage>
</organism>
<reference evidence="10" key="1">
    <citation type="submission" date="2016-10" db="EMBL/GenBank/DDBJ databases">
        <authorList>
            <person name="Varghese N."/>
            <person name="Submissions S."/>
        </authorList>
    </citation>
    <scope>NUCLEOTIDE SEQUENCE [LARGE SCALE GENOMIC DNA]</scope>
    <source>
        <strain evidence="10">Z-7934</strain>
    </source>
</reference>
<gene>
    <name evidence="5" type="primary">mcsB</name>
    <name evidence="9" type="ORF">SAMN05192551_11518</name>
</gene>
<keyword evidence="10" id="KW-1185">Reference proteome</keyword>